<sequence length="305" mass="34369">MKVEKYLVLGGSGFIGSNIVKELQRRGQNVTSVSLHSVDQDCRISGVRYLEVDLTIESEVQVLYSEQFDYIINAMGYVDHSLYSKGGDNVVKAHLLSTLLQFQYIQLNVLKRYLYIGSADEYPHQNTVLSEVTREEPVSPYSFSKTTVVHFLQMLSRSEQIPTTVVRVFLTYGPGQNEQRFIPQIISAANANRTIETTIGEQKRDFCFIDDLVEGIVLALHNPSAIGEVINLASGKEVMIRDVVQKIVDRLGGSINFGARPYRPSEAMYQVADTRKAYSLIGWTPKVALDEGLKRTIEWYDNNDS</sequence>
<feature type="domain" description="NAD-dependent epimerase/dehydratase" evidence="3">
    <location>
        <begin position="7"/>
        <end position="233"/>
    </location>
</feature>
<accession>A0A370U8H3</accession>
<dbReference type="RefSeq" id="WP_115468081.1">
    <property type="nucleotide sequence ID" value="NZ_QKRA01000004.1"/>
</dbReference>
<dbReference type="OrthoDB" id="9803010at2"/>
<dbReference type="AlphaFoldDB" id="A0A370U8H3"/>
<gene>
    <name evidence="4" type="ORF">DN730_10425</name>
</gene>
<dbReference type="EMBL" id="QKRA01000004">
    <property type="protein sequence ID" value="RDL44043.1"/>
    <property type="molecule type" value="Genomic_DNA"/>
</dbReference>
<evidence type="ECO:0000313" key="4">
    <source>
        <dbReference type="EMBL" id="RDL44043.1"/>
    </source>
</evidence>
<dbReference type="Pfam" id="PF01370">
    <property type="entry name" value="Epimerase"/>
    <property type="match status" value="1"/>
</dbReference>
<comment type="caution">
    <text evidence="4">The sequence shown here is derived from an EMBL/GenBank/DDBJ whole genome shotgun (WGS) entry which is preliminary data.</text>
</comment>
<dbReference type="PANTHER" id="PTHR43000">
    <property type="entry name" value="DTDP-D-GLUCOSE 4,6-DEHYDRATASE-RELATED"/>
    <property type="match status" value="1"/>
</dbReference>
<evidence type="ECO:0000259" key="3">
    <source>
        <dbReference type="Pfam" id="PF01370"/>
    </source>
</evidence>
<comment type="similarity">
    <text evidence="2">Belongs to the NAD(P)-dependent epimerase/dehydratase family.</text>
</comment>
<proteinExistence type="inferred from homology"/>
<evidence type="ECO:0000313" key="5">
    <source>
        <dbReference type="Proteomes" id="UP000254326"/>
    </source>
</evidence>
<keyword evidence="5" id="KW-1185">Reference proteome</keyword>
<comment type="pathway">
    <text evidence="1">Bacterial outer membrane biogenesis; LPS O-antigen biosynthesis.</text>
</comment>
<reference evidence="4 5" key="1">
    <citation type="submission" date="2018-06" db="EMBL/GenBank/DDBJ databases">
        <title>Marinomonas sp. YLB-05 draft genome sequence.</title>
        <authorList>
            <person name="Yu L."/>
            <person name="Tang X."/>
        </authorList>
    </citation>
    <scope>NUCLEOTIDE SEQUENCE [LARGE SCALE GENOMIC DNA]</scope>
    <source>
        <strain evidence="4 5">YLB-05</strain>
    </source>
</reference>
<protein>
    <submittedName>
        <fullName evidence="4">NAD(P)-dependent oxidoreductase</fullName>
    </submittedName>
</protein>
<evidence type="ECO:0000256" key="2">
    <source>
        <dbReference type="ARBA" id="ARBA00007637"/>
    </source>
</evidence>
<dbReference type="InterPro" id="IPR036291">
    <property type="entry name" value="NAD(P)-bd_dom_sf"/>
</dbReference>
<dbReference type="InterPro" id="IPR001509">
    <property type="entry name" value="Epimerase_deHydtase"/>
</dbReference>
<dbReference type="SUPFAM" id="SSF51735">
    <property type="entry name" value="NAD(P)-binding Rossmann-fold domains"/>
    <property type="match status" value="1"/>
</dbReference>
<name>A0A370U8H3_9GAMM</name>
<dbReference type="Gene3D" id="3.40.50.720">
    <property type="entry name" value="NAD(P)-binding Rossmann-like Domain"/>
    <property type="match status" value="1"/>
</dbReference>
<dbReference type="Proteomes" id="UP000254326">
    <property type="component" value="Unassembled WGS sequence"/>
</dbReference>
<organism evidence="4 5">
    <name type="scientific">Marinomonas piezotolerans</name>
    <dbReference type="NCBI Taxonomy" id="2213058"/>
    <lineage>
        <taxon>Bacteria</taxon>
        <taxon>Pseudomonadati</taxon>
        <taxon>Pseudomonadota</taxon>
        <taxon>Gammaproteobacteria</taxon>
        <taxon>Oceanospirillales</taxon>
        <taxon>Oceanospirillaceae</taxon>
        <taxon>Marinomonas</taxon>
    </lineage>
</organism>
<evidence type="ECO:0000256" key="1">
    <source>
        <dbReference type="ARBA" id="ARBA00005125"/>
    </source>
</evidence>
<dbReference type="PRINTS" id="PR01713">
    <property type="entry name" value="NUCEPIMERASE"/>
</dbReference>